<keyword evidence="2 5" id="KW-0489">Methyltransferase</keyword>
<dbReference type="SMART" id="SM00967">
    <property type="entry name" value="SpoU_sub_bind"/>
    <property type="match status" value="1"/>
</dbReference>
<dbReference type="SUPFAM" id="SSF75217">
    <property type="entry name" value="alpha/beta knot"/>
    <property type="match status" value="1"/>
</dbReference>
<gene>
    <name evidence="5" type="ORF">DES52_1043</name>
</gene>
<dbReference type="SUPFAM" id="SSF55315">
    <property type="entry name" value="L30e-like"/>
    <property type="match status" value="1"/>
</dbReference>
<dbReference type="GO" id="GO:0005737">
    <property type="term" value="C:cytoplasm"/>
    <property type="evidence" value="ECO:0007669"/>
    <property type="project" value="UniProtKB-ARBA"/>
</dbReference>
<dbReference type="Gene3D" id="3.40.1280.10">
    <property type="match status" value="1"/>
</dbReference>
<dbReference type="InterPro" id="IPR053888">
    <property type="entry name" value="MRM3-like_sub_bind"/>
</dbReference>
<feature type="domain" description="RNA 2-O ribose methyltransferase substrate binding" evidence="4">
    <location>
        <begin position="31"/>
        <end position="103"/>
    </location>
</feature>
<dbReference type="InterPro" id="IPR051259">
    <property type="entry name" value="rRNA_Methyltransferase"/>
</dbReference>
<comment type="similarity">
    <text evidence="1">Belongs to the class IV-like SAM-binding methyltransferase superfamily. RNA methyltransferase TrmH family.</text>
</comment>
<keyword evidence="3 5" id="KW-0808">Transferase</keyword>
<dbReference type="AlphaFoldDB" id="A0A318SPH4"/>
<dbReference type="RefSeq" id="WP_110886131.1">
    <property type="nucleotide sequence ID" value="NZ_QJSX01000004.1"/>
</dbReference>
<dbReference type="InterPro" id="IPR013123">
    <property type="entry name" value="SpoU_subst-bd"/>
</dbReference>
<evidence type="ECO:0000313" key="5">
    <source>
        <dbReference type="EMBL" id="PYE54733.1"/>
    </source>
</evidence>
<comment type="caution">
    <text evidence="5">The sequence shown here is derived from an EMBL/GenBank/DDBJ whole genome shotgun (WGS) entry which is preliminary data.</text>
</comment>
<dbReference type="GO" id="GO:0032259">
    <property type="term" value="P:methylation"/>
    <property type="evidence" value="ECO:0007669"/>
    <property type="project" value="UniProtKB-KW"/>
</dbReference>
<dbReference type="Pfam" id="PF00588">
    <property type="entry name" value="SpoU_methylase"/>
    <property type="match status" value="1"/>
</dbReference>
<accession>A0A318SPH4</accession>
<evidence type="ECO:0000256" key="1">
    <source>
        <dbReference type="ARBA" id="ARBA00007228"/>
    </source>
</evidence>
<keyword evidence="6" id="KW-1185">Reference proteome</keyword>
<sequence>MRELTSPQNPEIKAVARLKERRDREREGRFLVEGTRELQRAVRGGVALETVYVCEALLRPEGREFAATLSVPTVRVSPDAFAKLSVRENPDGLIGVAPARATSTPSLPRDALVLVLVGLEKPGNLGALLRTADGVGVDLVLLAGRGVDLHNPNVIRASQGSVFTVPTAVMTDDEALAFLGAQSVRAFALTPEADDVYWRADLTGRAALVLGTEHEGLPPRWKAAATRGLSIPMRGEADSLNVATAGALVLYEALRQRSTRS</sequence>
<name>A0A318SPH4_9DEIO</name>
<dbReference type="InterPro" id="IPR029026">
    <property type="entry name" value="tRNA_m1G_MTases_N"/>
</dbReference>
<dbReference type="Proteomes" id="UP000248326">
    <property type="component" value="Unassembled WGS sequence"/>
</dbReference>
<dbReference type="Pfam" id="PF22435">
    <property type="entry name" value="MRM3-like_sub_bind"/>
    <property type="match status" value="1"/>
</dbReference>
<dbReference type="PANTHER" id="PTHR43191:SF2">
    <property type="entry name" value="RRNA METHYLTRANSFERASE 3, MITOCHONDRIAL"/>
    <property type="match status" value="1"/>
</dbReference>
<evidence type="ECO:0000256" key="2">
    <source>
        <dbReference type="ARBA" id="ARBA00022603"/>
    </source>
</evidence>
<dbReference type="InterPro" id="IPR001537">
    <property type="entry name" value="SpoU_MeTrfase"/>
</dbReference>
<dbReference type="GO" id="GO:0003723">
    <property type="term" value="F:RNA binding"/>
    <property type="evidence" value="ECO:0007669"/>
    <property type="project" value="InterPro"/>
</dbReference>
<dbReference type="CDD" id="cd18104">
    <property type="entry name" value="SpoU-like_RNA-MTase"/>
    <property type="match status" value="1"/>
</dbReference>
<dbReference type="InterPro" id="IPR029028">
    <property type="entry name" value="Alpha/beta_knot_MTases"/>
</dbReference>
<dbReference type="EMBL" id="QJSX01000004">
    <property type="protein sequence ID" value="PYE54733.1"/>
    <property type="molecule type" value="Genomic_DNA"/>
</dbReference>
<dbReference type="GO" id="GO:0008173">
    <property type="term" value="F:RNA methyltransferase activity"/>
    <property type="evidence" value="ECO:0007669"/>
    <property type="project" value="InterPro"/>
</dbReference>
<dbReference type="Gene3D" id="3.30.1330.30">
    <property type="match status" value="1"/>
</dbReference>
<evidence type="ECO:0000313" key="6">
    <source>
        <dbReference type="Proteomes" id="UP000248326"/>
    </source>
</evidence>
<organism evidence="5 6">
    <name type="scientific">Deinococcus yavapaiensis KR-236</name>
    <dbReference type="NCBI Taxonomy" id="694435"/>
    <lineage>
        <taxon>Bacteria</taxon>
        <taxon>Thermotogati</taxon>
        <taxon>Deinococcota</taxon>
        <taxon>Deinococci</taxon>
        <taxon>Deinococcales</taxon>
        <taxon>Deinococcaceae</taxon>
        <taxon>Deinococcus</taxon>
    </lineage>
</organism>
<evidence type="ECO:0000259" key="4">
    <source>
        <dbReference type="SMART" id="SM00967"/>
    </source>
</evidence>
<reference evidence="5 6" key="1">
    <citation type="submission" date="2018-06" db="EMBL/GenBank/DDBJ databases">
        <title>Genomic Encyclopedia of Type Strains, Phase IV (KMG-IV): sequencing the most valuable type-strain genomes for metagenomic binning, comparative biology and taxonomic classification.</title>
        <authorList>
            <person name="Goeker M."/>
        </authorList>
    </citation>
    <scope>NUCLEOTIDE SEQUENCE [LARGE SCALE GENOMIC DNA]</scope>
    <source>
        <strain evidence="5 6">DSM 18048</strain>
    </source>
</reference>
<dbReference type="PANTHER" id="PTHR43191">
    <property type="entry name" value="RRNA METHYLTRANSFERASE 3"/>
    <property type="match status" value="1"/>
</dbReference>
<protein>
    <submittedName>
        <fullName evidence="5">TrmH family RNA methyltransferase</fullName>
    </submittedName>
</protein>
<proteinExistence type="inferred from homology"/>
<dbReference type="InterPro" id="IPR029064">
    <property type="entry name" value="Ribosomal_eL30-like_sf"/>
</dbReference>
<dbReference type="GO" id="GO:0006396">
    <property type="term" value="P:RNA processing"/>
    <property type="evidence" value="ECO:0007669"/>
    <property type="project" value="InterPro"/>
</dbReference>
<evidence type="ECO:0000256" key="3">
    <source>
        <dbReference type="ARBA" id="ARBA00022679"/>
    </source>
</evidence>
<dbReference type="OrthoDB" id="9794400at2"/>